<dbReference type="AlphaFoldDB" id="A0A4R9M1Y6"/>
<keyword evidence="1" id="KW-0812">Transmembrane</keyword>
<sequence>MFSEIAERQLTKIGDSEEMNPFHIIYLAISVLGIYLFVRLCFFFKDKKRLRVPSHNVSNVSYPFLKGESHD</sequence>
<gene>
    <name evidence="2" type="ORF">EHS15_01795</name>
</gene>
<dbReference type="Proteomes" id="UP000298058">
    <property type="component" value="Unassembled WGS sequence"/>
</dbReference>
<dbReference type="EMBL" id="RQHW01000007">
    <property type="protein sequence ID" value="TGN20794.1"/>
    <property type="molecule type" value="Genomic_DNA"/>
</dbReference>
<comment type="caution">
    <text evidence="2">The sequence shown here is derived from an EMBL/GenBank/DDBJ whole genome shotgun (WGS) entry which is preliminary data.</text>
</comment>
<accession>A0A4R9M1Y6</accession>
<evidence type="ECO:0000256" key="1">
    <source>
        <dbReference type="SAM" id="Phobius"/>
    </source>
</evidence>
<keyword evidence="1" id="KW-0472">Membrane</keyword>
<name>A0A4R9M1Y6_9LEPT</name>
<feature type="transmembrane region" description="Helical" evidence="1">
    <location>
        <begin position="24"/>
        <end position="44"/>
    </location>
</feature>
<keyword evidence="3" id="KW-1185">Reference proteome</keyword>
<proteinExistence type="predicted"/>
<evidence type="ECO:0000313" key="3">
    <source>
        <dbReference type="Proteomes" id="UP000298058"/>
    </source>
</evidence>
<keyword evidence="1" id="KW-1133">Transmembrane helix</keyword>
<evidence type="ECO:0000313" key="2">
    <source>
        <dbReference type="EMBL" id="TGN20794.1"/>
    </source>
</evidence>
<organism evidence="2 3">
    <name type="scientific">Leptospira idonii</name>
    <dbReference type="NCBI Taxonomy" id="1193500"/>
    <lineage>
        <taxon>Bacteria</taxon>
        <taxon>Pseudomonadati</taxon>
        <taxon>Spirochaetota</taxon>
        <taxon>Spirochaetia</taxon>
        <taxon>Leptospirales</taxon>
        <taxon>Leptospiraceae</taxon>
        <taxon>Leptospira</taxon>
    </lineage>
</organism>
<dbReference type="RefSeq" id="WP_135758829.1">
    <property type="nucleotide sequence ID" value="NZ_RQHW01000007.1"/>
</dbReference>
<protein>
    <submittedName>
        <fullName evidence="2">Uncharacterized protein</fullName>
    </submittedName>
</protein>
<reference evidence="2" key="1">
    <citation type="journal article" date="2019" name="PLoS Negl. Trop. Dis.">
        <title>Revisiting the worldwide diversity of Leptospira species in the environment.</title>
        <authorList>
            <person name="Vincent A.T."/>
            <person name="Schiettekatte O."/>
            <person name="Bourhy P."/>
            <person name="Veyrier F.J."/>
            <person name="Picardeau M."/>
        </authorList>
    </citation>
    <scope>NUCLEOTIDE SEQUENCE [LARGE SCALE GENOMIC DNA]</scope>
    <source>
        <strain evidence="2">201300427</strain>
    </source>
</reference>